<dbReference type="Proteomes" id="UP001564408">
    <property type="component" value="Unassembled WGS sequence"/>
</dbReference>
<comment type="caution">
    <text evidence="1">The sequence shown here is derived from an EMBL/GenBank/DDBJ whole genome shotgun (WGS) entry which is preliminary data.</text>
</comment>
<evidence type="ECO:0000313" key="1">
    <source>
        <dbReference type="EMBL" id="MEY6431179.1"/>
    </source>
</evidence>
<protein>
    <recommendedName>
        <fullName evidence="3">DUF4868 domain-containing protein</fullName>
    </recommendedName>
</protein>
<evidence type="ECO:0008006" key="3">
    <source>
        <dbReference type="Google" id="ProtNLM"/>
    </source>
</evidence>
<sequence length="293" mass="33250">MIDNFQLAAIAKQAGRYRLLRVPLHQGLQNTLAETWQQQYDAFVDGVLEIEFNAGYQPEAHECFRLAGYQLPAWLAGENSHSAADFATITHDDALLDVTKGLVAFARDAEDNELILFQNFSRSHVIRPGRFLFLTNDTYETTARPGLTLADKLSAIYLPTEFKLLFRSFRTVNTFLPLANYYEEASEQEIREVLHHDLLDPEDAGALATGANQWFRKRFAMLRDSGVLDEYTASQIQARSSGYDVEIRVAADRILFPADKTAAKKLLQFLNEEIFRGAITNTLYETNSRREAD</sequence>
<accession>A0ABV4BB44</accession>
<dbReference type="EMBL" id="JBDKXB010000002">
    <property type="protein sequence ID" value="MEY6431179.1"/>
    <property type="molecule type" value="Genomic_DNA"/>
</dbReference>
<reference evidence="1 2" key="1">
    <citation type="submission" date="2024-05" db="EMBL/GenBank/DDBJ databases">
        <title>Genome Sequence and Characterization of the New Strain Purple Sulfur Bacterium of Genus Thioalkalicoccus.</title>
        <authorList>
            <person name="Bryantseva I.A."/>
            <person name="Kyndt J.A."/>
            <person name="Imhoff J.F."/>
        </authorList>
    </citation>
    <scope>NUCLEOTIDE SEQUENCE [LARGE SCALE GENOMIC DNA]</scope>
    <source>
        <strain evidence="1 2">Um2</strain>
    </source>
</reference>
<name>A0ABV4BB44_9GAMM</name>
<proteinExistence type="predicted"/>
<gene>
    <name evidence="1" type="ORF">ABC977_02020</name>
</gene>
<keyword evidence="2" id="KW-1185">Reference proteome</keyword>
<evidence type="ECO:0000313" key="2">
    <source>
        <dbReference type="Proteomes" id="UP001564408"/>
    </source>
</evidence>
<dbReference type="RefSeq" id="WP_369665564.1">
    <property type="nucleotide sequence ID" value="NZ_JBDKXB010000002.1"/>
</dbReference>
<organism evidence="1 2">
    <name type="scientific">Thioalkalicoccus limnaeus</name>
    <dbReference type="NCBI Taxonomy" id="120681"/>
    <lineage>
        <taxon>Bacteria</taxon>
        <taxon>Pseudomonadati</taxon>
        <taxon>Pseudomonadota</taxon>
        <taxon>Gammaproteobacteria</taxon>
        <taxon>Chromatiales</taxon>
        <taxon>Chromatiaceae</taxon>
        <taxon>Thioalkalicoccus</taxon>
    </lineage>
</organism>